<gene>
    <name evidence="9" type="ORF">ACA1_095600</name>
</gene>
<evidence type="ECO:0000256" key="3">
    <source>
        <dbReference type="ARBA" id="ARBA00022448"/>
    </source>
</evidence>
<dbReference type="SUPFAM" id="SSF52540">
    <property type="entry name" value="P-loop containing nucleoside triphosphate hydrolases"/>
    <property type="match status" value="1"/>
</dbReference>
<dbReference type="GO" id="GO:0005525">
    <property type="term" value="F:GTP binding"/>
    <property type="evidence" value="ECO:0007669"/>
    <property type="project" value="UniProtKB-KW"/>
</dbReference>
<accession>L8GIJ6</accession>
<dbReference type="OMA" id="GYLMMAD"/>
<evidence type="ECO:0000256" key="5">
    <source>
        <dbReference type="ARBA" id="ARBA00022927"/>
    </source>
</evidence>
<comment type="similarity">
    <text evidence="2">Belongs to the small GTPase superfamily. Ran family.</text>
</comment>
<dbReference type="EMBL" id="KB008103">
    <property type="protein sequence ID" value="ELR12910.1"/>
    <property type="molecule type" value="Genomic_DNA"/>
</dbReference>
<dbReference type="PROSITE" id="PS51419">
    <property type="entry name" value="RAB"/>
    <property type="match status" value="1"/>
</dbReference>
<comment type="subcellular location">
    <subcellularLocation>
        <location evidence="1">Nucleus</location>
    </subcellularLocation>
</comment>
<name>L8GIJ6_ACACF</name>
<sequence>MQDLTVNNEVRIPSYPFKVVLLGDGGTGKTTFVKRFIQEPSPRKWVPNISVDINVLRFDTAHGKIALNVWDTAGQEKYGSLRDGYLMMADAAIILFDVTARLTYRSTPVVICGNKVDLKDQRRVKPKQITFHRKKNLPYFDISAKSNYNLEKPFLFVCRRLTNDPKLEFTAEPSLLPPETEIDRAAQDENEALLETARNQALPEEDDDDLF</sequence>
<evidence type="ECO:0000313" key="10">
    <source>
        <dbReference type="Proteomes" id="UP000011083"/>
    </source>
</evidence>
<dbReference type="GO" id="GO:0005634">
    <property type="term" value="C:nucleus"/>
    <property type="evidence" value="ECO:0007669"/>
    <property type="project" value="UniProtKB-SubCell"/>
</dbReference>
<dbReference type="PROSITE" id="PS51418">
    <property type="entry name" value="RAN"/>
    <property type="match status" value="1"/>
</dbReference>
<dbReference type="GO" id="GO:0006606">
    <property type="term" value="P:protein import into nucleus"/>
    <property type="evidence" value="ECO:0007669"/>
    <property type="project" value="TreeGrafter"/>
</dbReference>
<dbReference type="GO" id="GO:0000054">
    <property type="term" value="P:ribosomal subunit export from nucleus"/>
    <property type="evidence" value="ECO:0007669"/>
    <property type="project" value="TreeGrafter"/>
</dbReference>
<proteinExistence type="inferred from homology"/>
<reference evidence="9 10" key="1">
    <citation type="journal article" date="2013" name="Genome Biol.">
        <title>Genome of Acanthamoeba castellanii highlights extensive lateral gene transfer and early evolution of tyrosine kinase signaling.</title>
        <authorList>
            <person name="Clarke M."/>
            <person name="Lohan A.J."/>
            <person name="Liu B."/>
            <person name="Lagkouvardos I."/>
            <person name="Roy S."/>
            <person name="Zafar N."/>
            <person name="Bertelli C."/>
            <person name="Schilde C."/>
            <person name="Kianianmomeni A."/>
            <person name="Burglin T.R."/>
            <person name="Frech C."/>
            <person name="Turcotte B."/>
            <person name="Kopec K.O."/>
            <person name="Synnott J.M."/>
            <person name="Choo C."/>
            <person name="Paponov I."/>
            <person name="Finkler A."/>
            <person name="Soon Heng Tan C."/>
            <person name="Hutchins A.P."/>
            <person name="Weinmeier T."/>
            <person name="Rattei T."/>
            <person name="Chu J.S."/>
            <person name="Gimenez G."/>
            <person name="Irimia M."/>
            <person name="Rigden D.J."/>
            <person name="Fitzpatrick D.A."/>
            <person name="Lorenzo-Morales J."/>
            <person name="Bateman A."/>
            <person name="Chiu C.H."/>
            <person name="Tang P."/>
            <person name="Hegemann P."/>
            <person name="Fromm H."/>
            <person name="Raoult D."/>
            <person name="Greub G."/>
            <person name="Miranda-Saavedra D."/>
            <person name="Chen N."/>
            <person name="Nash P."/>
            <person name="Ginger M.L."/>
            <person name="Horn M."/>
            <person name="Schaap P."/>
            <person name="Caler L."/>
            <person name="Loftus B."/>
        </authorList>
    </citation>
    <scope>NUCLEOTIDE SEQUENCE [LARGE SCALE GENOMIC DNA]</scope>
    <source>
        <strain evidence="9 10">Neff</strain>
    </source>
</reference>
<evidence type="ECO:0000256" key="1">
    <source>
        <dbReference type="ARBA" id="ARBA00004123"/>
    </source>
</evidence>
<protein>
    <submittedName>
        <fullName evidence="9">Ran small gtpase family protein</fullName>
    </submittedName>
</protein>
<dbReference type="InterPro" id="IPR001806">
    <property type="entry name" value="Small_GTPase"/>
</dbReference>
<dbReference type="KEGG" id="acan:ACA1_095600"/>
<evidence type="ECO:0000256" key="2">
    <source>
        <dbReference type="ARBA" id="ARBA00008028"/>
    </source>
</evidence>
<dbReference type="STRING" id="1257118.L8GIJ6"/>
<keyword evidence="3" id="KW-0813">Transport</keyword>
<dbReference type="GO" id="GO:0003924">
    <property type="term" value="F:GTPase activity"/>
    <property type="evidence" value="ECO:0007669"/>
    <property type="project" value="InterPro"/>
</dbReference>
<keyword evidence="7" id="KW-0539">Nucleus</keyword>
<dbReference type="AlphaFoldDB" id="L8GIJ6"/>
<keyword evidence="5" id="KW-0653">Protein transport</keyword>
<evidence type="ECO:0000256" key="6">
    <source>
        <dbReference type="ARBA" id="ARBA00023134"/>
    </source>
</evidence>
<dbReference type="OrthoDB" id="48625at2759"/>
<dbReference type="InterPro" id="IPR002041">
    <property type="entry name" value="Ran_GTPase"/>
</dbReference>
<organism evidence="9 10">
    <name type="scientific">Acanthamoeba castellanii (strain ATCC 30010 / Neff)</name>
    <dbReference type="NCBI Taxonomy" id="1257118"/>
    <lineage>
        <taxon>Eukaryota</taxon>
        <taxon>Amoebozoa</taxon>
        <taxon>Discosea</taxon>
        <taxon>Longamoebia</taxon>
        <taxon>Centramoebida</taxon>
        <taxon>Acanthamoebidae</taxon>
        <taxon>Acanthamoeba</taxon>
    </lineage>
</organism>
<dbReference type="RefSeq" id="XP_004334923.1">
    <property type="nucleotide sequence ID" value="XM_004334875.1"/>
</dbReference>
<dbReference type="InterPro" id="IPR005225">
    <property type="entry name" value="Small_GTP-bd"/>
</dbReference>
<evidence type="ECO:0000256" key="4">
    <source>
        <dbReference type="ARBA" id="ARBA00022741"/>
    </source>
</evidence>
<dbReference type="VEuPathDB" id="AmoebaDB:ACA1_095600"/>
<evidence type="ECO:0000256" key="8">
    <source>
        <dbReference type="SAM" id="MobiDB-lite"/>
    </source>
</evidence>
<dbReference type="PANTHER" id="PTHR24071:SF0">
    <property type="entry name" value="GTP-BINDING NUCLEAR PROTEIN RAN"/>
    <property type="match status" value="1"/>
</dbReference>
<keyword evidence="4" id="KW-0547">Nucleotide-binding</keyword>
<dbReference type="SMART" id="SM00174">
    <property type="entry name" value="RHO"/>
    <property type="match status" value="1"/>
</dbReference>
<dbReference type="GO" id="GO:0005737">
    <property type="term" value="C:cytoplasm"/>
    <property type="evidence" value="ECO:0007669"/>
    <property type="project" value="TreeGrafter"/>
</dbReference>
<dbReference type="NCBIfam" id="TIGR00231">
    <property type="entry name" value="small_GTP"/>
    <property type="match status" value="1"/>
</dbReference>
<evidence type="ECO:0000313" key="9">
    <source>
        <dbReference type="EMBL" id="ELR12910.1"/>
    </source>
</evidence>
<dbReference type="SMART" id="SM00175">
    <property type="entry name" value="RAB"/>
    <property type="match status" value="1"/>
</dbReference>
<dbReference type="PRINTS" id="PR00449">
    <property type="entry name" value="RASTRNSFRMNG"/>
</dbReference>
<dbReference type="Pfam" id="PF00071">
    <property type="entry name" value="Ras"/>
    <property type="match status" value="1"/>
</dbReference>
<dbReference type="GeneID" id="14913631"/>
<keyword evidence="6" id="KW-0342">GTP-binding</keyword>
<dbReference type="InterPro" id="IPR027417">
    <property type="entry name" value="P-loop_NTPase"/>
</dbReference>
<dbReference type="SMART" id="SM00176">
    <property type="entry name" value="RAN"/>
    <property type="match status" value="1"/>
</dbReference>
<keyword evidence="10" id="KW-1185">Reference proteome</keyword>
<evidence type="ECO:0000256" key="7">
    <source>
        <dbReference type="ARBA" id="ARBA00023242"/>
    </source>
</evidence>
<dbReference type="PANTHER" id="PTHR24071">
    <property type="entry name" value="RAN GTPASE"/>
    <property type="match status" value="1"/>
</dbReference>
<dbReference type="Gene3D" id="3.40.50.300">
    <property type="entry name" value="P-loop containing nucleotide triphosphate hydrolases"/>
    <property type="match status" value="1"/>
</dbReference>
<dbReference type="SMART" id="SM00173">
    <property type="entry name" value="RAS"/>
    <property type="match status" value="1"/>
</dbReference>
<dbReference type="Proteomes" id="UP000011083">
    <property type="component" value="Unassembled WGS sequence"/>
</dbReference>
<feature type="region of interest" description="Disordered" evidence="8">
    <location>
        <begin position="184"/>
        <end position="211"/>
    </location>
</feature>